<keyword evidence="4" id="KW-1185">Reference proteome</keyword>
<feature type="compositionally biased region" description="Polar residues" evidence="2">
    <location>
        <begin position="486"/>
        <end position="504"/>
    </location>
</feature>
<dbReference type="AlphaFoldDB" id="A0A023AYR6"/>
<feature type="compositionally biased region" description="Low complexity" evidence="2">
    <location>
        <begin position="166"/>
        <end position="197"/>
    </location>
</feature>
<dbReference type="VEuPathDB" id="CryptoDB:GNI_157740"/>
<name>A0A023AYR6_GRENI</name>
<feature type="region of interest" description="Disordered" evidence="2">
    <location>
        <begin position="486"/>
        <end position="554"/>
    </location>
</feature>
<feature type="region of interest" description="Disordered" evidence="2">
    <location>
        <begin position="1"/>
        <end position="212"/>
    </location>
</feature>
<dbReference type="Proteomes" id="UP000019763">
    <property type="component" value="Unassembled WGS sequence"/>
</dbReference>
<evidence type="ECO:0000256" key="2">
    <source>
        <dbReference type="SAM" id="MobiDB-lite"/>
    </source>
</evidence>
<evidence type="ECO:0000313" key="3">
    <source>
        <dbReference type="EMBL" id="EZG43811.1"/>
    </source>
</evidence>
<dbReference type="EMBL" id="AFNH02001174">
    <property type="protein sequence ID" value="EZG43811.1"/>
    <property type="molecule type" value="Genomic_DNA"/>
</dbReference>
<dbReference type="GeneID" id="22915488"/>
<feature type="region of interest" description="Disordered" evidence="2">
    <location>
        <begin position="396"/>
        <end position="452"/>
    </location>
</feature>
<feature type="compositionally biased region" description="Basic and acidic residues" evidence="2">
    <location>
        <begin position="134"/>
        <end position="160"/>
    </location>
</feature>
<feature type="coiled-coil region" evidence="1">
    <location>
        <begin position="274"/>
        <end position="352"/>
    </location>
</feature>
<feature type="compositionally biased region" description="Polar residues" evidence="2">
    <location>
        <begin position="26"/>
        <end position="52"/>
    </location>
</feature>
<evidence type="ECO:0000256" key="1">
    <source>
        <dbReference type="SAM" id="Coils"/>
    </source>
</evidence>
<gene>
    <name evidence="3" type="ORF">GNI_157740</name>
</gene>
<reference evidence="3" key="1">
    <citation type="submission" date="2013-12" db="EMBL/GenBank/DDBJ databases">
        <authorList>
            <person name="Omoto C.K."/>
            <person name="Sibley D."/>
            <person name="Venepally P."/>
            <person name="Hadjithomas M."/>
            <person name="Karamycheva S."/>
            <person name="Brunk B."/>
            <person name="Roos D."/>
            <person name="Caler E."/>
            <person name="Lorenzi H."/>
        </authorList>
    </citation>
    <scope>NUCLEOTIDE SEQUENCE</scope>
</reference>
<keyword evidence="1" id="KW-0175">Coiled coil</keyword>
<feature type="compositionally biased region" description="Basic and acidic residues" evidence="2">
    <location>
        <begin position="541"/>
        <end position="554"/>
    </location>
</feature>
<protein>
    <submittedName>
        <fullName evidence="3">Uncharacterized protein</fullName>
    </submittedName>
</protein>
<feature type="compositionally biased region" description="Low complexity" evidence="2">
    <location>
        <begin position="65"/>
        <end position="75"/>
    </location>
</feature>
<comment type="caution">
    <text evidence="3">The sequence shown here is derived from an EMBL/GenBank/DDBJ whole genome shotgun (WGS) entry which is preliminary data.</text>
</comment>
<evidence type="ECO:0000313" key="4">
    <source>
        <dbReference type="Proteomes" id="UP000019763"/>
    </source>
</evidence>
<accession>A0A023AYR6</accession>
<organism evidence="3 4">
    <name type="scientific">Gregarina niphandrodes</name>
    <name type="common">Septate eugregarine</name>
    <dbReference type="NCBI Taxonomy" id="110365"/>
    <lineage>
        <taxon>Eukaryota</taxon>
        <taxon>Sar</taxon>
        <taxon>Alveolata</taxon>
        <taxon>Apicomplexa</taxon>
        <taxon>Conoidasida</taxon>
        <taxon>Gregarinasina</taxon>
        <taxon>Eugregarinorida</taxon>
        <taxon>Gregarinidae</taxon>
        <taxon>Gregarina</taxon>
    </lineage>
</organism>
<feature type="compositionally biased region" description="Acidic residues" evidence="2">
    <location>
        <begin position="522"/>
        <end position="538"/>
    </location>
</feature>
<feature type="compositionally biased region" description="Polar residues" evidence="2">
    <location>
        <begin position="396"/>
        <end position="417"/>
    </location>
</feature>
<feature type="compositionally biased region" description="Basic and acidic residues" evidence="2">
    <location>
        <begin position="418"/>
        <end position="433"/>
    </location>
</feature>
<sequence>MVPRVPKLNLGEAIGKNSESQDWRQQDWQPIQQDSSSSATNLPTGETTSSAQMPDHPQAATGSHTNNTYTTNTRTAAGVPSVAVTPATSFPRPNDDHNEVNEILTSGSPIAPGGQHDKDHQTRADGGYDGLNASREKTIGERKEGNYIDPAHEERRKLQGSEHSTLGGDSSSGRRLSSELLLDQAQHAPASSSSSEVPSPPGKGGTSEDIKLRHMTSHVVSKGRLSPTAYAAMLRQRLSTHDIPELDSIIAALVEAAHTQEAALQQQEAFQRNKKFYEHQMETFAADKERLEAENAVLKHKLTMTTSDDTLREISDRLMKAYADRDDALETRKALEEELEKSNWAVRDMSSKLAEQHEFCIQYLNVIMYYEKHLLSCAPGMVIDLEDKVALQNLQPADQSPTDAGYSPLTSLQSGNDPETKEELKNGRNHDQGFMEVSGFHGSSSMVSHGGKKKWTNLLTPRLLNPHLPKYFRKHHKAIDRAVTNLDGSASARSTTTQAGSSTRRIMETRHQDPGGGAPDPASDDPASDDPASDDPASDDPASHDPASHDPRQS</sequence>
<proteinExistence type="predicted"/>
<dbReference type="RefSeq" id="XP_011132995.1">
    <property type="nucleotide sequence ID" value="XM_011134693.1"/>
</dbReference>